<dbReference type="AlphaFoldDB" id="A0A4Y2UMA8"/>
<dbReference type="EMBL" id="BGPR01037242">
    <property type="protein sequence ID" value="GBO12798.1"/>
    <property type="molecule type" value="Genomic_DNA"/>
</dbReference>
<sequence length="95" mass="10632">MKGGRRQLFPPTFLNNGSLSAARLPAILPALRLLVKCLSTASKGAHLTWTIFAQTWLENTDNRGHWMPNLELILAKLTRYIKMVKGIPQTAPNYS</sequence>
<dbReference type="EMBL" id="BGPR01037244">
    <property type="protein sequence ID" value="GBO12800.1"/>
    <property type="molecule type" value="Genomic_DNA"/>
</dbReference>
<protein>
    <submittedName>
        <fullName evidence="3">Uncharacterized protein</fullName>
    </submittedName>
</protein>
<gene>
    <name evidence="1" type="ORF">AVEN_193663_1</name>
    <name evidence="4" type="ORF">AVEN_221170_1</name>
    <name evidence="2" type="ORF">AVEN_61257_1</name>
    <name evidence="3" type="ORF">AVEN_82552_1</name>
</gene>
<name>A0A4Y2UMA8_ARAVE</name>
<comment type="caution">
    <text evidence="3">The sequence shown here is derived from an EMBL/GenBank/DDBJ whole genome shotgun (WGS) entry which is preliminary data.</text>
</comment>
<evidence type="ECO:0000313" key="4">
    <source>
        <dbReference type="EMBL" id="GBO12808.1"/>
    </source>
</evidence>
<evidence type="ECO:0000313" key="1">
    <source>
        <dbReference type="EMBL" id="GBO12798.1"/>
    </source>
</evidence>
<reference evidence="3 5" key="1">
    <citation type="journal article" date="2019" name="Sci. Rep.">
        <title>Orb-weaving spider Araneus ventricosus genome elucidates the spidroin gene catalogue.</title>
        <authorList>
            <person name="Kono N."/>
            <person name="Nakamura H."/>
            <person name="Ohtoshi R."/>
            <person name="Moran D.A.P."/>
            <person name="Shinohara A."/>
            <person name="Yoshida Y."/>
            <person name="Fujiwara M."/>
            <person name="Mori M."/>
            <person name="Tomita M."/>
            <person name="Arakawa K."/>
        </authorList>
    </citation>
    <scope>NUCLEOTIDE SEQUENCE [LARGE SCALE GENOMIC DNA]</scope>
</reference>
<dbReference type="EMBL" id="BGPR01037248">
    <property type="protein sequence ID" value="GBO12808.1"/>
    <property type="molecule type" value="Genomic_DNA"/>
</dbReference>
<dbReference type="Proteomes" id="UP000499080">
    <property type="component" value="Unassembled WGS sequence"/>
</dbReference>
<evidence type="ECO:0000313" key="3">
    <source>
        <dbReference type="EMBL" id="GBO12806.1"/>
    </source>
</evidence>
<dbReference type="EMBL" id="BGPR01037246">
    <property type="protein sequence ID" value="GBO12806.1"/>
    <property type="molecule type" value="Genomic_DNA"/>
</dbReference>
<organism evidence="3 5">
    <name type="scientific">Araneus ventricosus</name>
    <name type="common">Orbweaver spider</name>
    <name type="synonym">Epeira ventricosa</name>
    <dbReference type="NCBI Taxonomy" id="182803"/>
    <lineage>
        <taxon>Eukaryota</taxon>
        <taxon>Metazoa</taxon>
        <taxon>Ecdysozoa</taxon>
        <taxon>Arthropoda</taxon>
        <taxon>Chelicerata</taxon>
        <taxon>Arachnida</taxon>
        <taxon>Araneae</taxon>
        <taxon>Araneomorphae</taxon>
        <taxon>Entelegynae</taxon>
        <taxon>Araneoidea</taxon>
        <taxon>Araneidae</taxon>
        <taxon>Araneus</taxon>
    </lineage>
</organism>
<proteinExistence type="predicted"/>
<accession>A0A4Y2UMA8</accession>
<keyword evidence="5" id="KW-1185">Reference proteome</keyword>
<evidence type="ECO:0000313" key="5">
    <source>
        <dbReference type="Proteomes" id="UP000499080"/>
    </source>
</evidence>
<evidence type="ECO:0000313" key="2">
    <source>
        <dbReference type="EMBL" id="GBO12800.1"/>
    </source>
</evidence>